<dbReference type="AlphaFoldDB" id="A0AAN9SW86"/>
<evidence type="ECO:0000256" key="7">
    <source>
        <dbReference type="ARBA" id="ARBA00023085"/>
    </source>
</evidence>
<evidence type="ECO:0000256" key="1">
    <source>
        <dbReference type="ARBA" id="ARBA00004191"/>
    </source>
</evidence>
<dbReference type="EMBL" id="JAYMYS010000002">
    <property type="protein sequence ID" value="KAK7405875.1"/>
    <property type="molecule type" value="Genomic_DNA"/>
</dbReference>
<comment type="similarity">
    <text evidence="3">In the N-terminal section; belongs to the PMEI family.</text>
</comment>
<dbReference type="Gene3D" id="2.160.20.10">
    <property type="entry name" value="Single-stranded right-handed beta-helix, Pectin lyase-like"/>
    <property type="match status" value="1"/>
</dbReference>
<dbReference type="Pfam" id="PF01095">
    <property type="entry name" value="Pectinesterase"/>
    <property type="match status" value="1"/>
</dbReference>
<reference evidence="9 10" key="1">
    <citation type="submission" date="2024-01" db="EMBL/GenBank/DDBJ databases">
        <title>The genomes of 5 underutilized Papilionoideae crops provide insights into root nodulation and disease resistanc.</title>
        <authorList>
            <person name="Jiang F."/>
        </authorList>
    </citation>
    <scope>NUCLEOTIDE SEQUENCE [LARGE SCALE GENOMIC DNA]</scope>
    <source>
        <strain evidence="9">DUOXIRENSHENG_FW03</strain>
        <tissue evidence="9">Leaves</tissue>
    </source>
</reference>
<dbReference type="CDD" id="cd15799">
    <property type="entry name" value="PMEI-like_4"/>
    <property type="match status" value="1"/>
</dbReference>
<dbReference type="InterPro" id="IPR012334">
    <property type="entry name" value="Pectin_lyas_fold"/>
</dbReference>
<evidence type="ECO:0000256" key="4">
    <source>
        <dbReference type="ARBA" id="ARBA00007786"/>
    </source>
</evidence>
<accession>A0AAN9SW86</accession>
<dbReference type="GO" id="GO:0042545">
    <property type="term" value="P:cell wall modification"/>
    <property type="evidence" value="ECO:0007669"/>
    <property type="project" value="InterPro"/>
</dbReference>
<keyword evidence="5" id="KW-0134">Cell wall</keyword>
<evidence type="ECO:0000256" key="2">
    <source>
        <dbReference type="ARBA" id="ARBA00005184"/>
    </source>
</evidence>
<dbReference type="Proteomes" id="UP001386955">
    <property type="component" value="Unassembled WGS sequence"/>
</dbReference>
<dbReference type="InterPro" id="IPR035513">
    <property type="entry name" value="Invertase/methylesterase_inhib"/>
</dbReference>
<comment type="subcellular location">
    <subcellularLocation>
        <location evidence="1">Secreted</location>
        <location evidence="1">Cell wall</location>
    </subcellularLocation>
</comment>
<dbReference type="InterPro" id="IPR011050">
    <property type="entry name" value="Pectin_lyase_fold/virulence"/>
</dbReference>
<dbReference type="InterPro" id="IPR000070">
    <property type="entry name" value="Pectinesterase_cat"/>
</dbReference>
<dbReference type="SMART" id="SM00856">
    <property type="entry name" value="PMEI"/>
    <property type="match status" value="1"/>
</dbReference>
<evidence type="ECO:0000256" key="5">
    <source>
        <dbReference type="ARBA" id="ARBA00022512"/>
    </source>
</evidence>
<name>A0AAN9SW86_PSOTE</name>
<dbReference type="InterPro" id="IPR006501">
    <property type="entry name" value="Pectinesterase_inhib_dom"/>
</dbReference>
<proteinExistence type="inferred from homology"/>
<dbReference type="Gene3D" id="1.20.140.40">
    <property type="entry name" value="Invertase/pectin methylesterase inhibitor family protein"/>
    <property type="match status" value="1"/>
</dbReference>
<dbReference type="SUPFAM" id="SSF51126">
    <property type="entry name" value="Pectin lyase-like"/>
    <property type="match status" value="1"/>
</dbReference>
<keyword evidence="6" id="KW-0378">Hydrolase</keyword>
<protein>
    <recommendedName>
        <fullName evidence="8">Pectinesterase inhibitor domain-containing protein</fullName>
    </recommendedName>
</protein>
<dbReference type="NCBIfam" id="TIGR01614">
    <property type="entry name" value="PME_inhib"/>
    <property type="match status" value="1"/>
</dbReference>
<evidence type="ECO:0000259" key="8">
    <source>
        <dbReference type="SMART" id="SM00856"/>
    </source>
</evidence>
<keyword evidence="5" id="KW-0964">Secreted</keyword>
<dbReference type="SUPFAM" id="SSF101148">
    <property type="entry name" value="Plant invertase/pectin methylesterase inhibitor"/>
    <property type="match status" value="1"/>
</dbReference>
<gene>
    <name evidence="9" type="ORF">VNO78_07487</name>
</gene>
<sequence length="294" mass="33065">MLHSFLVKSTSHIERAVSITNATRLKFNGPGEEVSLDECVELMNLSKERIWNSLVALKEKSTESMQDAHTWLSSVLTNYQTCLDDLQGRPHELLEVELQNLISRARTSLAMLVAILPPKVENIIDKNLKTVNGNFPSWVTSKDRRLLESTARDIKANVVVADDGTGNFKTVKEAVASVPKNSKTRYVIYVKAGLYREIVEISSNKRNVMLVGDGMEETIITGGLNYKDIKNTFRTATVEAYDVSTNVYFKNFLYPLLQLPLGMDSWLKTFSSITAQGQRSTRLWPSELELTNLS</sequence>
<dbReference type="Pfam" id="PF04043">
    <property type="entry name" value="PMEI"/>
    <property type="match status" value="1"/>
</dbReference>
<feature type="domain" description="Pectinesterase inhibitor" evidence="8">
    <location>
        <begin position="2"/>
        <end position="111"/>
    </location>
</feature>
<comment type="similarity">
    <text evidence="4">In the C-terminal section; belongs to the pectinesterase family.</text>
</comment>
<dbReference type="GO" id="GO:0030599">
    <property type="term" value="F:pectinesterase activity"/>
    <property type="evidence" value="ECO:0007669"/>
    <property type="project" value="InterPro"/>
</dbReference>
<comment type="pathway">
    <text evidence="2">Glycan metabolism; pectin degradation; 2-dehydro-3-deoxy-D-gluconate from pectin: step 1/5.</text>
</comment>
<dbReference type="PANTHER" id="PTHR31707">
    <property type="entry name" value="PECTINESTERASE"/>
    <property type="match status" value="1"/>
</dbReference>
<evidence type="ECO:0000313" key="10">
    <source>
        <dbReference type="Proteomes" id="UP001386955"/>
    </source>
</evidence>
<keyword evidence="7" id="KW-0063">Aspartyl esterase</keyword>
<evidence type="ECO:0000256" key="6">
    <source>
        <dbReference type="ARBA" id="ARBA00022801"/>
    </source>
</evidence>
<evidence type="ECO:0000256" key="3">
    <source>
        <dbReference type="ARBA" id="ARBA00006027"/>
    </source>
</evidence>
<dbReference type="GO" id="GO:0004857">
    <property type="term" value="F:enzyme inhibitor activity"/>
    <property type="evidence" value="ECO:0007669"/>
    <property type="project" value="InterPro"/>
</dbReference>
<evidence type="ECO:0000313" key="9">
    <source>
        <dbReference type="EMBL" id="KAK7405875.1"/>
    </source>
</evidence>
<keyword evidence="10" id="KW-1185">Reference proteome</keyword>
<comment type="caution">
    <text evidence="9">The sequence shown here is derived from an EMBL/GenBank/DDBJ whole genome shotgun (WGS) entry which is preliminary data.</text>
</comment>
<organism evidence="9 10">
    <name type="scientific">Psophocarpus tetragonolobus</name>
    <name type="common">Winged bean</name>
    <name type="synonym">Dolichos tetragonolobus</name>
    <dbReference type="NCBI Taxonomy" id="3891"/>
    <lineage>
        <taxon>Eukaryota</taxon>
        <taxon>Viridiplantae</taxon>
        <taxon>Streptophyta</taxon>
        <taxon>Embryophyta</taxon>
        <taxon>Tracheophyta</taxon>
        <taxon>Spermatophyta</taxon>
        <taxon>Magnoliopsida</taxon>
        <taxon>eudicotyledons</taxon>
        <taxon>Gunneridae</taxon>
        <taxon>Pentapetalae</taxon>
        <taxon>rosids</taxon>
        <taxon>fabids</taxon>
        <taxon>Fabales</taxon>
        <taxon>Fabaceae</taxon>
        <taxon>Papilionoideae</taxon>
        <taxon>50 kb inversion clade</taxon>
        <taxon>NPAAA clade</taxon>
        <taxon>indigoferoid/millettioid clade</taxon>
        <taxon>Phaseoleae</taxon>
        <taxon>Psophocarpus</taxon>
    </lineage>
</organism>